<evidence type="ECO:0000313" key="3">
    <source>
        <dbReference type="Proteomes" id="UP000450012"/>
    </source>
</evidence>
<dbReference type="RefSeq" id="WP_161016731.1">
    <property type="nucleotide sequence ID" value="NZ_WWCK01000008.1"/>
</dbReference>
<name>A0A7X4KF87_9BURK</name>
<protein>
    <submittedName>
        <fullName evidence="2">Uncharacterized protein</fullName>
    </submittedName>
</protein>
<accession>A0A7X4KF87</accession>
<dbReference type="AlphaFoldDB" id="A0A7X4KF87"/>
<keyword evidence="1" id="KW-0472">Membrane</keyword>
<keyword evidence="1" id="KW-1133">Transmembrane helix</keyword>
<evidence type="ECO:0000313" key="2">
    <source>
        <dbReference type="EMBL" id="MYM70238.1"/>
    </source>
</evidence>
<reference evidence="2 3" key="1">
    <citation type="submission" date="2019-12" db="EMBL/GenBank/DDBJ databases">
        <title>Novel species isolated from a subtropical stream in China.</title>
        <authorList>
            <person name="Lu H."/>
        </authorList>
    </citation>
    <scope>NUCLEOTIDE SEQUENCE [LARGE SCALE GENOMIC DNA]</scope>
    <source>
        <strain evidence="2 3">FT55W</strain>
    </source>
</reference>
<comment type="caution">
    <text evidence="2">The sequence shown here is derived from an EMBL/GenBank/DDBJ whole genome shotgun (WGS) entry which is preliminary data.</text>
</comment>
<feature type="transmembrane region" description="Helical" evidence="1">
    <location>
        <begin position="322"/>
        <end position="341"/>
    </location>
</feature>
<keyword evidence="1" id="KW-0812">Transmembrane</keyword>
<sequence length="358" mass="40017">MATGSDPFYGCLCLETASNVNGPIPPIRSRRSLGILLPEIHFNIWEKDAGDGPLLDIGLMLSVDEPAERIEIFLPWVLDVAEIEDLSARVLARNGVSAIFNESWTTSSTPNNLGGYVTRDDGSIFTIVPFSPVVLPRNHNSNLFNSVIVDVAQLKTIPSVFSTNRALDQIYVRFRVKKVPPEFYQVGIDQGDVFGGGALNRTDIIDFRMNVRRGVPPGLETLVKGRFLEFSKVQLFLMKPRDQDIVFEDKLFKACRSLEDEKFWAEYILPAGATQSQIKKSLKQVQGSLGYQWKKSAPASVSEISEFGMLARFKSFKMKKRTITLFLILALGIGVLGNLVYDFGKSMIEEKSERENNP</sequence>
<keyword evidence="3" id="KW-1185">Reference proteome</keyword>
<dbReference type="EMBL" id="WWCK01000008">
    <property type="protein sequence ID" value="MYM70238.1"/>
    <property type="molecule type" value="Genomic_DNA"/>
</dbReference>
<evidence type="ECO:0000256" key="1">
    <source>
        <dbReference type="SAM" id="Phobius"/>
    </source>
</evidence>
<proteinExistence type="predicted"/>
<gene>
    <name evidence="2" type="ORF">GTP45_26030</name>
</gene>
<organism evidence="2 3">
    <name type="scientific">Duganella rivi</name>
    <dbReference type="NCBI Taxonomy" id="2666083"/>
    <lineage>
        <taxon>Bacteria</taxon>
        <taxon>Pseudomonadati</taxon>
        <taxon>Pseudomonadota</taxon>
        <taxon>Betaproteobacteria</taxon>
        <taxon>Burkholderiales</taxon>
        <taxon>Oxalobacteraceae</taxon>
        <taxon>Telluria group</taxon>
        <taxon>Duganella</taxon>
    </lineage>
</organism>
<dbReference type="Proteomes" id="UP000450012">
    <property type="component" value="Unassembled WGS sequence"/>
</dbReference>